<dbReference type="EMBL" id="JABAYA010000015">
    <property type="protein sequence ID" value="KAF7730568.1"/>
    <property type="molecule type" value="Genomic_DNA"/>
</dbReference>
<protein>
    <submittedName>
        <fullName evidence="2">Uncharacterized protein</fullName>
    </submittedName>
</protein>
<gene>
    <name evidence="2" type="ORF">EC973_001949</name>
</gene>
<comment type="caution">
    <text evidence="2">The sequence shown here is derived from an EMBL/GenBank/DDBJ whole genome shotgun (WGS) entry which is preliminary data.</text>
</comment>
<evidence type="ECO:0000313" key="3">
    <source>
        <dbReference type="Proteomes" id="UP000605846"/>
    </source>
</evidence>
<sequence>MHRNMLMEIYHCLKAIQSCSGEANAKPQRSRLPGIFRSISSQVSPTPDPTAIARFNLESIEDGDSWDWSPDHPFATSTPIQAVRQSPLRTSFRSQSHRRSHMADNQDDSIGFGEDSLLDAIDLDAIEEAAMQAKHQENNAKRKWDDIV</sequence>
<accession>A0A8H7BY10</accession>
<dbReference type="Proteomes" id="UP000605846">
    <property type="component" value="Unassembled WGS sequence"/>
</dbReference>
<keyword evidence="3" id="KW-1185">Reference proteome</keyword>
<reference evidence="2" key="1">
    <citation type="submission" date="2020-01" db="EMBL/GenBank/DDBJ databases">
        <title>Genome Sequencing of Three Apophysomyces-Like Fungal Strains Confirms a Novel Fungal Genus in the Mucoromycota with divergent Burkholderia-like Endosymbiotic Bacteria.</title>
        <authorList>
            <person name="Stajich J.E."/>
            <person name="Macias A.M."/>
            <person name="Carter-House D."/>
            <person name="Lovett B."/>
            <person name="Kasson L.R."/>
            <person name="Berry K."/>
            <person name="Grigoriev I."/>
            <person name="Chang Y."/>
            <person name="Spatafora J."/>
            <person name="Kasson M.T."/>
        </authorList>
    </citation>
    <scope>NUCLEOTIDE SEQUENCE</scope>
    <source>
        <strain evidence="2">NRRL A-21654</strain>
    </source>
</reference>
<name>A0A8H7BY10_9FUNG</name>
<dbReference type="OrthoDB" id="2286700at2759"/>
<evidence type="ECO:0000313" key="2">
    <source>
        <dbReference type="EMBL" id="KAF7730568.1"/>
    </source>
</evidence>
<evidence type="ECO:0000256" key="1">
    <source>
        <dbReference type="SAM" id="MobiDB-lite"/>
    </source>
</evidence>
<organism evidence="2 3">
    <name type="scientific">Apophysomyces ossiformis</name>
    <dbReference type="NCBI Taxonomy" id="679940"/>
    <lineage>
        <taxon>Eukaryota</taxon>
        <taxon>Fungi</taxon>
        <taxon>Fungi incertae sedis</taxon>
        <taxon>Mucoromycota</taxon>
        <taxon>Mucoromycotina</taxon>
        <taxon>Mucoromycetes</taxon>
        <taxon>Mucorales</taxon>
        <taxon>Mucorineae</taxon>
        <taxon>Mucoraceae</taxon>
        <taxon>Apophysomyces</taxon>
    </lineage>
</organism>
<proteinExistence type="predicted"/>
<feature type="region of interest" description="Disordered" evidence="1">
    <location>
        <begin position="86"/>
        <end position="111"/>
    </location>
</feature>
<dbReference type="AlphaFoldDB" id="A0A8H7BY10"/>